<dbReference type="Pfam" id="PF00015">
    <property type="entry name" value="MCPsignal"/>
    <property type="match status" value="1"/>
</dbReference>
<dbReference type="Proteomes" id="UP000587760">
    <property type="component" value="Unassembled WGS sequence"/>
</dbReference>
<feature type="domain" description="Methyl-accepting transducer" evidence="6">
    <location>
        <begin position="308"/>
        <end position="530"/>
    </location>
</feature>
<dbReference type="Gene3D" id="6.10.340.10">
    <property type="match status" value="1"/>
</dbReference>
<dbReference type="PROSITE" id="PS50885">
    <property type="entry name" value="HAMP"/>
    <property type="match status" value="1"/>
</dbReference>
<accession>A0A841R6S9</accession>
<evidence type="ECO:0000256" key="5">
    <source>
        <dbReference type="SAM" id="Phobius"/>
    </source>
</evidence>
<proteinExistence type="inferred from homology"/>
<dbReference type="InterPro" id="IPR004089">
    <property type="entry name" value="MCPsignal_dom"/>
</dbReference>
<comment type="caution">
    <text evidence="8">The sequence shown here is derived from an EMBL/GenBank/DDBJ whole genome shotgun (WGS) entry which is preliminary data.</text>
</comment>
<dbReference type="InterPro" id="IPR051310">
    <property type="entry name" value="MCP_chemotaxis"/>
</dbReference>
<dbReference type="Gene3D" id="1.10.287.950">
    <property type="entry name" value="Methyl-accepting chemotaxis protein"/>
    <property type="match status" value="1"/>
</dbReference>
<feature type="transmembrane region" description="Helical" evidence="5">
    <location>
        <begin position="187"/>
        <end position="210"/>
    </location>
</feature>
<evidence type="ECO:0000259" key="7">
    <source>
        <dbReference type="PROSITE" id="PS50885"/>
    </source>
</evidence>
<feature type="transmembrane region" description="Helical" evidence="5">
    <location>
        <begin position="12"/>
        <end position="34"/>
    </location>
</feature>
<keyword evidence="5" id="KW-0812">Transmembrane</keyword>
<organism evidence="8 9">
    <name type="scientific">Spirochaeta isovalerica</name>
    <dbReference type="NCBI Taxonomy" id="150"/>
    <lineage>
        <taxon>Bacteria</taxon>
        <taxon>Pseudomonadati</taxon>
        <taxon>Spirochaetota</taxon>
        <taxon>Spirochaetia</taxon>
        <taxon>Spirochaetales</taxon>
        <taxon>Spirochaetaceae</taxon>
        <taxon>Spirochaeta</taxon>
    </lineage>
</organism>
<dbReference type="SMART" id="SM00304">
    <property type="entry name" value="HAMP"/>
    <property type="match status" value="1"/>
</dbReference>
<sequence>MRLSLGLKIGSSLILILLVFIISSFLIMKGVIGLRDGMDESLNKSEQMNMLYRYNNMTTRVLLSARNLIIAPESVKTDQFRSQFDSLKSEIHTLMSEFLDLQESADDRNSAIRIFGGSSDLIELIENSLVTPLQNGETVNFGLVSDALDQRAAVLTDIDKQIEKLEQERIAIADRTRLLAGREVRNALISISAAVLLVFSLSLILIRIIVTPVKRTARRLRKIAEGEGDLTSLLTVTSRDELGDLAGHFNSFLERLKGIVLNIKDGAEVNLELEKQLVSSGDRTVESINHIRESLDSITGQIDQFSRTIDGSITVVRQISANITSLNTQAAEQSAMAEESSAAVTQMIASMENVALITEKKKDAAAYLTDNALKGREMLDETVGAVEEIYSNIDDISAMTDIISGIASQTNLLSMNAAIEAAHAGDAGKGFAVVADEIRKLAETTGENSTEIAKVLQKVIEKIKSAVDMSGKTQSAFETIEREISDVISALDEISTSTHELKSGGGQILEAMTVLRDSSVSVKNSVDDIDKGSDEMEESMGSVRHLSDLVIQEIEGIGTGMESIKAAADEVRTISSKMSESVSVMAEEVNKFKT</sequence>
<feature type="domain" description="HAMP" evidence="7">
    <location>
        <begin position="207"/>
        <end position="261"/>
    </location>
</feature>
<dbReference type="Pfam" id="PF00672">
    <property type="entry name" value="HAMP"/>
    <property type="match status" value="1"/>
</dbReference>
<reference evidence="8 9" key="1">
    <citation type="submission" date="2020-08" db="EMBL/GenBank/DDBJ databases">
        <title>Genomic Encyclopedia of Type Strains, Phase IV (KMG-IV): sequencing the most valuable type-strain genomes for metagenomic binning, comparative biology and taxonomic classification.</title>
        <authorList>
            <person name="Goeker M."/>
        </authorList>
    </citation>
    <scope>NUCLEOTIDE SEQUENCE [LARGE SCALE GENOMIC DNA]</scope>
    <source>
        <strain evidence="8 9">DSM 2461</strain>
    </source>
</reference>
<keyword evidence="5" id="KW-0472">Membrane</keyword>
<dbReference type="GO" id="GO:0005886">
    <property type="term" value="C:plasma membrane"/>
    <property type="evidence" value="ECO:0007669"/>
    <property type="project" value="TreeGrafter"/>
</dbReference>
<evidence type="ECO:0000259" key="6">
    <source>
        <dbReference type="PROSITE" id="PS50111"/>
    </source>
</evidence>
<evidence type="ECO:0000256" key="2">
    <source>
        <dbReference type="ARBA" id="ARBA00029447"/>
    </source>
</evidence>
<evidence type="ECO:0000313" key="9">
    <source>
        <dbReference type="Proteomes" id="UP000587760"/>
    </source>
</evidence>
<comment type="similarity">
    <text evidence="2">Belongs to the methyl-accepting chemotaxis (MCP) protein family.</text>
</comment>
<keyword evidence="3" id="KW-0807">Transducer</keyword>
<dbReference type="RefSeq" id="WP_184744907.1">
    <property type="nucleotide sequence ID" value="NZ_JACHGJ010000002.1"/>
</dbReference>
<evidence type="ECO:0000256" key="3">
    <source>
        <dbReference type="PROSITE-ProRule" id="PRU00284"/>
    </source>
</evidence>
<dbReference type="CDD" id="cd06225">
    <property type="entry name" value="HAMP"/>
    <property type="match status" value="1"/>
</dbReference>
<dbReference type="GO" id="GO:0006935">
    <property type="term" value="P:chemotaxis"/>
    <property type="evidence" value="ECO:0007669"/>
    <property type="project" value="UniProtKB-KW"/>
</dbReference>
<evidence type="ECO:0000256" key="1">
    <source>
        <dbReference type="ARBA" id="ARBA00022500"/>
    </source>
</evidence>
<gene>
    <name evidence="8" type="ORF">HNR50_001213</name>
</gene>
<keyword evidence="1" id="KW-0145">Chemotaxis</keyword>
<keyword evidence="5" id="KW-1133">Transmembrane helix</keyword>
<dbReference type="PROSITE" id="PS50111">
    <property type="entry name" value="CHEMOTAXIS_TRANSDUC_2"/>
    <property type="match status" value="1"/>
</dbReference>
<dbReference type="PANTHER" id="PTHR43531:SF11">
    <property type="entry name" value="METHYL-ACCEPTING CHEMOTAXIS PROTEIN 3"/>
    <property type="match status" value="1"/>
</dbReference>
<dbReference type="PANTHER" id="PTHR43531">
    <property type="entry name" value="PROTEIN ICFG"/>
    <property type="match status" value="1"/>
</dbReference>
<dbReference type="InterPro" id="IPR004090">
    <property type="entry name" value="Chemotax_Me-accpt_rcpt"/>
</dbReference>
<feature type="coiled-coil region" evidence="4">
    <location>
        <begin position="148"/>
        <end position="175"/>
    </location>
</feature>
<keyword evidence="9" id="KW-1185">Reference proteome</keyword>
<dbReference type="GO" id="GO:0004888">
    <property type="term" value="F:transmembrane signaling receptor activity"/>
    <property type="evidence" value="ECO:0007669"/>
    <property type="project" value="InterPro"/>
</dbReference>
<protein>
    <submittedName>
        <fullName evidence="8">Methyl-accepting chemotaxis protein</fullName>
    </submittedName>
</protein>
<dbReference type="AlphaFoldDB" id="A0A841R6S9"/>
<dbReference type="InterPro" id="IPR003660">
    <property type="entry name" value="HAMP_dom"/>
</dbReference>
<evidence type="ECO:0000313" key="8">
    <source>
        <dbReference type="EMBL" id="MBB6479555.1"/>
    </source>
</evidence>
<dbReference type="SUPFAM" id="SSF58104">
    <property type="entry name" value="Methyl-accepting chemotaxis protein (MCP) signaling domain"/>
    <property type="match status" value="1"/>
</dbReference>
<dbReference type="GO" id="GO:0007165">
    <property type="term" value="P:signal transduction"/>
    <property type="evidence" value="ECO:0007669"/>
    <property type="project" value="UniProtKB-KW"/>
</dbReference>
<dbReference type="SMART" id="SM00283">
    <property type="entry name" value="MA"/>
    <property type="match status" value="1"/>
</dbReference>
<dbReference type="EMBL" id="JACHGJ010000002">
    <property type="protein sequence ID" value="MBB6479555.1"/>
    <property type="molecule type" value="Genomic_DNA"/>
</dbReference>
<keyword evidence="4" id="KW-0175">Coiled coil</keyword>
<name>A0A841R6S9_9SPIO</name>
<dbReference type="PRINTS" id="PR00260">
    <property type="entry name" value="CHEMTRNSDUCR"/>
</dbReference>
<evidence type="ECO:0000256" key="4">
    <source>
        <dbReference type="SAM" id="Coils"/>
    </source>
</evidence>